<dbReference type="PIRSF" id="PIRSF002070">
    <property type="entry name" value="SSB"/>
    <property type="match status" value="1"/>
</dbReference>
<dbReference type="PANTHER" id="PTHR10302">
    <property type="entry name" value="SINGLE-STRANDED DNA-BINDING PROTEIN"/>
    <property type="match status" value="1"/>
</dbReference>
<dbReference type="SUPFAM" id="SSF50249">
    <property type="entry name" value="Nucleic acid-binding proteins"/>
    <property type="match status" value="1"/>
</dbReference>
<organism evidence="4 5">
    <name type="scientific">Niabella ginsengisoli</name>
    <dbReference type="NCBI Taxonomy" id="522298"/>
    <lineage>
        <taxon>Bacteria</taxon>
        <taxon>Pseudomonadati</taxon>
        <taxon>Bacteroidota</taxon>
        <taxon>Chitinophagia</taxon>
        <taxon>Chitinophagales</taxon>
        <taxon>Chitinophagaceae</taxon>
        <taxon>Niabella</taxon>
    </lineage>
</organism>
<dbReference type="PANTHER" id="PTHR10302:SF27">
    <property type="entry name" value="SINGLE-STRANDED DNA-BINDING PROTEIN"/>
    <property type="match status" value="1"/>
</dbReference>
<dbReference type="InterPro" id="IPR011344">
    <property type="entry name" value="ssDNA-bd"/>
</dbReference>
<evidence type="ECO:0000313" key="5">
    <source>
        <dbReference type="Proteomes" id="UP001202248"/>
    </source>
</evidence>
<evidence type="ECO:0000313" key="4">
    <source>
        <dbReference type="EMBL" id="MCH5597988.1"/>
    </source>
</evidence>
<proteinExistence type="predicted"/>
<dbReference type="InterPro" id="IPR012340">
    <property type="entry name" value="NA-bd_OB-fold"/>
</dbReference>
<name>A0ABS9SHZ4_9BACT</name>
<dbReference type="EMBL" id="JAKWBL010000001">
    <property type="protein sequence ID" value="MCH5597988.1"/>
    <property type="molecule type" value="Genomic_DNA"/>
</dbReference>
<dbReference type="Proteomes" id="UP001202248">
    <property type="component" value="Unassembled WGS sequence"/>
</dbReference>
<evidence type="ECO:0000256" key="1">
    <source>
        <dbReference type="ARBA" id="ARBA00023125"/>
    </source>
</evidence>
<dbReference type="NCBIfam" id="TIGR00621">
    <property type="entry name" value="ssb"/>
    <property type="match status" value="1"/>
</dbReference>
<keyword evidence="1 2" id="KW-0238">DNA-binding</keyword>
<comment type="caution">
    <text evidence="4">The sequence shown here is derived from an EMBL/GenBank/DDBJ whole genome shotgun (WGS) entry which is preliminary data.</text>
</comment>
<protein>
    <recommendedName>
        <fullName evidence="2 3">Single-stranded DNA-binding protein</fullName>
    </recommendedName>
</protein>
<gene>
    <name evidence="4" type="primary">ssb</name>
    <name evidence="4" type="ORF">MKP09_08755</name>
</gene>
<accession>A0ABS9SHZ4</accession>
<dbReference type="Pfam" id="PF00436">
    <property type="entry name" value="SSB"/>
    <property type="match status" value="1"/>
</dbReference>
<dbReference type="Gene3D" id="2.40.50.140">
    <property type="entry name" value="Nucleic acid-binding proteins"/>
    <property type="match status" value="1"/>
</dbReference>
<evidence type="ECO:0000256" key="3">
    <source>
        <dbReference type="RuleBase" id="RU000524"/>
    </source>
</evidence>
<dbReference type="GO" id="GO:0003677">
    <property type="term" value="F:DNA binding"/>
    <property type="evidence" value="ECO:0007669"/>
    <property type="project" value="UniProtKB-KW"/>
</dbReference>
<dbReference type="CDD" id="cd04496">
    <property type="entry name" value="SSB_OBF"/>
    <property type="match status" value="1"/>
</dbReference>
<keyword evidence="5" id="KW-1185">Reference proteome</keyword>
<dbReference type="InterPro" id="IPR000424">
    <property type="entry name" value="Primosome_PriB/ssb"/>
</dbReference>
<reference evidence="4 5" key="1">
    <citation type="submission" date="2022-02" db="EMBL/GenBank/DDBJ databases">
        <authorList>
            <person name="Min J."/>
        </authorList>
    </citation>
    <scope>NUCLEOTIDE SEQUENCE [LARGE SCALE GENOMIC DNA]</scope>
    <source>
        <strain evidence="4 5">GR10-1</strain>
    </source>
</reference>
<evidence type="ECO:0000256" key="2">
    <source>
        <dbReference type="PIRNR" id="PIRNR002070"/>
    </source>
</evidence>
<dbReference type="PROSITE" id="PS50935">
    <property type="entry name" value="SSB"/>
    <property type="match status" value="1"/>
</dbReference>
<dbReference type="RefSeq" id="WP_240827337.1">
    <property type="nucleotide sequence ID" value="NZ_JAKWBL010000001.1"/>
</dbReference>
<sequence length="107" mass="12302">MKGNRVQLIGYVGSDLVVRNFQKTSNVRLRVATHYPHKSPSGTVEWKTVWHDVVAWDRMAKVAECNFVKGSRIMLEGSIHYRSFSDKNGHLRYVTEINANSLLNLDR</sequence>